<dbReference type="Proteomes" id="UP000885826">
    <property type="component" value="Unassembled WGS sequence"/>
</dbReference>
<dbReference type="PANTHER" id="PTHR24412">
    <property type="entry name" value="KELCH PROTEIN"/>
    <property type="match status" value="1"/>
</dbReference>
<feature type="signal peptide" evidence="3">
    <location>
        <begin position="1"/>
        <end position="20"/>
    </location>
</feature>
<sequence length="754" mass="81186">MMKKVLILTLCLGLIPMLFAANESDTRVPMLQLQNPNKPLDNPVFKRNPLEGNRDVLLSQIPDTVNASNMACQLDSVYPFEADVADDIQPSGAGWRIDSVISWWWNWNGFTSWSNVPNIHFIVYDDNGGQPADNPSQEIVCEPSNWTTYEYVAGQRWRLEIELPTSVNLTGGATYWIEIQPSNVFNTNGQTGIVGEPGCGNGQEAYFRGAIFGYPNWVTATTVFGQPNEAGFILIGQPLGGTLHDVGVAAINAPGATEMPNTTIAPEAVYHNYGTETETFDIYFVIDSSGTTIYNQTDNITLASGAETTYTWPNWTTGPNDGITYDVMAYTVLSGDENPANDTMAMQTVTQSIFWKIYSSNLPQSTYYHAMAALDVGGSPKVYSTGGNTNLSEIDEFDVGTETWTVSSATLSTPAQRHAAVACNGLVYIAGGCDASFNAINNMQEFDPVAGTVTEVTPLPTARHFLGAVCWKDTLIYVMGGQSGSSYFNVVEIYDPATDSWTTGTAMPITNRSFACGIFGDTIYVAGGYNGAYVTGAWMGIINPSDPTQITWTAIADIPTGASGQPGRSRIQGACDANGYFYFVGGDDHGTVGVDCWYYDPGDASWHQQPDKPTAMSNTQAAVFVNDLDGGTFFCAGGYTGAPGNATEGLVNLGQFGVAERPDNNQVISNFGFVNVTNPTKGAANISFITPISGHVTLKVYDGMGRYVETLVNSTKPAGINTVTWNTDNLANGVYFFHLEAADNTATQKLILVK</sequence>
<evidence type="ECO:0000256" key="3">
    <source>
        <dbReference type="SAM" id="SignalP"/>
    </source>
</evidence>
<evidence type="ECO:0000313" key="6">
    <source>
        <dbReference type="Proteomes" id="UP000885826"/>
    </source>
</evidence>
<protein>
    <submittedName>
        <fullName evidence="5">T9SS C-terminal target domain-containing protein</fullName>
    </submittedName>
</protein>
<feature type="domain" description="Secretion system C-terminal sorting" evidence="4">
    <location>
        <begin position="678"/>
        <end position="751"/>
    </location>
</feature>
<evidence type="ECO:0000313" key="5">
    <source>
        <dbReference type="EMBL" id="HEC78288.1"/>
    </source>
</evidence>
<reference evidence="5" key="1">
    <citation type="journal article" date="2020" name="mSystems">
        <title>Genome- and Community-Level Interaction Insights into Carbon Utilization and Element Cycling Functions of Hydrothermarchaeota in Hydrothermal Sediment.</title>
        <authorList>
            <person name="Zhou Z."/>
            <person name="Liu Y."/>
            <person name="Xu W."/>
            <person name="Pan J."/>
            <person name="Luo Z.H."/>
            <person name="Li M."/>
        </authorList>
    </citation>
    <scope>NUCLEOTIDE SEQUENCE</scope>
    <source>
        <strain evidence="5">HyVt-388</strain>
    </source>
</reference>
<evidence type="ECO:0000256" key="2">
    <source>
        <dbReference type="ARBA" id="ARBA00022737"/>
    </source>
</evidence>
<keyword evidence="3" id="KW-0732">Signal</keyword>
<evidence type="ECO:0000256" key="1">
    <source>
        <dbReference type="ARBA" id="ARBA00022441"/>
    </source>
</evidence>
<gene>
    <name evidence="5" type="ORF">ENI34_03990</name>
</gene>
<comment type="caution">
    <text evidence="5">The sequence shown here is derived from an EMBL/GenBank/DDBJ whole genome shotgun (WGS) entry which is preliminary data.</text>
</comment>
<feature type="chain" id="PRO_5038909066" evidence="3">
    <location>
        <begin position="21"/>
        <end position="754"/>
    </location>
</feature>
<name>A0A9C9ELG3_UNCW3</name>
<accession>A0A9C9ELG3</accession>
<dbReference type="Gene3D" id="2.60.40.4070">
    <property type="match status" value="1"/>
</dbReference>
<dbReference type="Pfam" id="PF18962">
    <property type="entry name" value="Por_Secre_tail"/>
    <property type="match status" value="1"/>
</dbReference>
<keyword evidence="1" id="KW-0880">Kelch repeat</keyword>
<keyword evidence="2" id="KW-0677">Repeat</keyword>
<dbReference type="InterPro" id="IPR026444">
    <property type="entry name" value="Secre_tail"/>
</dbReference>
<dbReference type="PANTHER" id="PTHR24412:SF489">
    <property type="entry name" value="RING FINGER DOMAIN AND KELCH REPEAT-CONTAINING PROTEIN DDB_G0271372"/>
    <property type="match status" value="1"/>
</dbReference>
<dbReference type="EMBL" id="DRIG01000042">
    <property type="protein sequence ID" value="HEC78288.1"/>
    <property type="molecule type" value="Genomic_DNA"/>
</dbReference>
<dbReference type="InterPro" id="IPR006652">
    <property type="entry name" value="Kelch_1"/>
</dbReference>
<dbReference type="SMART" id="SM00612">
    <property type="entry name" value="Kelch"/>
    <property type="match status" value="4"/>
</dbReference>
<evidence type="ECO:0000259" key="4">
    <source>
        <dbReference type="Pfam" id="PF18962"/>
    </source>
</evidence>
<dbReference type="NCBIfam" id="TIGR04183">
    <property type="entry name" value="Por_Secre_tail"/>
    <property type="match status" value="1"/>
</dbReference>
<organism evidence="5 6">
    <name type="scientific">candidate division WOR-3 bacterium</name>
    <dbReference type="NCBI Taxonomy" id="2052148"/>
    <lineage>
        <taxon>Bacteria</taxon>
        <taxon>Bacteria division WOR-3</taxon>
    </lineage>
</organism>
<proteinExistence type="predicted"/>
<dbReference type="AlphaFoldDB" id="A0A9C9ELG3"/>
<dbReference type="InterPro" id="IPR015915">
    <property type="entry name" value="Kelch-typ_b-propeller"/>
</dbReference>
<dbReference type="SUPFAM" id="SSF117281">
    <property type="entry name" value="Kelch motif"/>
    <property type="match status" value="1"/>
</dbReference>
<dbReference type="Gene3D" id="2.120.10.80">
    <property type="entry name" value="Kelch-type beta propeller"/>
    <property type="match status" value="2"/>
</dbReference>
<dbReference type="Pfam" id="PF24681">
    <property type="entry name" value="Kelch_KLHDC2_KLHL20_DRC7"/>
    <property type="match status" value="1"/>
</dbReference>